<evidence type="ECO:0000256" key="5">
    <source>
        <dbReference type="ARBA" id="ARBA00022729"/>
    </source>
</evidence>
<organism evidence="15 16">
    <name type="scientific">Prunus dulcis</name>
    <name type="common">Almond</name>
    <name type="synonym">Amygdalus dulcis</name>
    <dbReference type="NCBI Taxonomy" id="3755"/>
    <lineage>
        <taxon>Eukaryota</taxon>
        <taxon>Viridiplantae</taxon>
        <taxon>Streptophyta</taxon>
        <taxon>Embryophyta</taxon>
        <taxon>Tracheophyta</taxon>
        <taxon>Spermatophyta</taxon>
        <taxon>Magnoliopsida</taxon>
        <taxon>eudicotyledons</taxon>
        <taxon>Gunneridae</taxon>
        <taxon>Pentapetalae</taxon>
        <taxon>rosids</taxon>
        <taxon>fabids</taxon>
        <taxon>Rosales</taxon>
        <taxon>Rosaceae</taxon>
        <taxon>Amygdaloideae</taxon>
        <taxon>Amygdaleae</taxon>
        <taxon>Prunus</taxon>
    </lineage>
</organism>
<dbReference type="FunFam" id="2.30.180.10:FF:000010">
    <property type="entry name" value="Fasciclin-like arabinogalactan protein 2"/>
    <property type="match status" value="1"/>
</dbReference>
<proteinExistence type="inferred from homology"/>
<dbReference type="GO" id="GO:0048364">
    <property type="term" value="P:root development"/>
    <property type="evidence" value="ECO:0007669"/>
    <property type="project" value="TreeGrafter"/>
</dbReference>
<dbReference type="PROSITE" id="PS50213">
    <property type="entry name" value="FAS1"/>
    <property type="match status" value="2"/>
</dbReference>
<evidence type="ECO:0000313" key="15">
    <source>
        <dbReference type="EMBL" id="KAI5334351.1"/>
    </source>
</evidence>
<dbReference type="GO" id="GO:0098552">
    <property type="term" value="C:side of membrane"/>
    <property type="evidence" value="ECO:0007669"/>
    <property type="project" value="UniProtKB-KW"/>
</dbReference>
<keyword evidence="7" id="KW-0654">Proteoglycan</keyword>
<evidence type="ECO:0000259" key="14">
    <source>
        <dbReference type="PROSITE" id="PS50213"/>
    </source>
</evidence>
<evidence type="ECO:0000256" key="3">
    <source>
        <dbReference type="ARBA" id="ARBA00022475"/>
    </source>
</evidence>
<dbReference type="SMART" id="SM00554">
    <property type="entry name" value="FAS1"/>
    <property type="match status" value="1"/>
</dbReference>
<dbReference type="SUPFAM" id="SSF82153">
    <property type="entry name" value="FAS1 domain"/>
    <property type="match status" value="2"/>
</dbReference>
<keyword evidence="6" id="KW-0677">Repeat</keyword>
<dbReference type="InterPro" id="IPR036378">
    <property type="entry name" value="FAS1_dom_sf"/>
</dbReference>
<feature type="compositionally biased region" description="Low complexity" evidence="12">
    <location>
        <begin position="361"/>
        <end position="372"/>
    </location>
</feature>
<dbReference type="GO" id="GO:0005886">
    <property type="term" value="C:plasma membrane"/>
    <property type="evidence" value="ECO:0007669"/>
    <property type="project" value="UniProtKB-SubCell"/>
</dbReference>
<evidence type="ECO:0000256" key="9">
    <source>
        <dbReference type="ARBA" id="ARBA00023180"/>
    </source>
</evidence>
<comment type="subcellular location">
    <subcellularLocation>
        <location evidence="1">Cell membrane</location>
        <topology evidence="1">Lipid-anchor</topology>
        <topology evidence="1">GPI-anchor</topology>
    </subcellularLocation>
</comment>
<comment type="similarity">
    <text evidence="2">Belongs to the fasciclin-like AGP family.</text>
</comment>
<evidence type="ECO:0000256" key="2">
    <source>
        <dbReference type="ARBA" id="ARBA00007843"/>
    </source>
</evidence>
<keyword evidence="5 13" id="KW-0732">Signal</keyword>
<dbReference type="AlphaFoldDB" id="A0AAD4W2F2"/>
<evidence type="ECO:0000256" key="7">
    <source>
        <dbReference type="ARBA" id="ARBA00022974"/>
    </source>
</evidence>
<gene>
    <name evidence="15" type="ORF">L3X38_024484</name>
</gene>
<keyword evidence="4" id="KW-0336">GPI-anchor</keyword>
<keyword evidence="16" id="KW-1185">Reference proteome</keyword>
<keyword evidence="9" id="KW-0325">Glycoprotein</keyword>
<evidence type="ECO:0000256" key="13">
    <source>
        <dbReference type="SAM" id="SignalP"/>
    </source>
</evidence>
<evidence type="ECO:0000256" key="12">
    <source>
        <dbReference type="SAM" id="MobiDB-lite"/>
    </source>
</evidence>
<accession>A0AAD4W2F2</accession>
<dbReference type="PANTHER" id="PTHR32382:SF4">
    <property type="entry name" value="FASCICLIN-LIKE ARABINOGALACTAN PROTEIN 1"/>
    <property type="match status" value="1"/>
</dbReference>
<protein>
    <recommendedName>
        <fullName evidence="14">FAS1 domain-containing protein</fullName>
    </recommendedName>
</protein>
<dbReference type="PANTHER" id="PTHR32382">
    <property type="entry name" value="FASCICLIN-LIKE ARABINOGALACTAN PROTEIN"/>
    <property type="match status" value="1"/>
</dbReference>
<keyword evidence="3" id="KW-1003">Cell membrane</keyword>
<evidence type="ECO:0000313" key="16">
    <source>
        <dbReference type="Proteomes" id="UP001054821"/>
    </source>
</evidence>
<dbReference type="EMBL" id="JAJFAZ020000004">
    <property type="protein sequence ID" value="KAI5334351.1"/>
    <property type="molecule type" value="Genomic_DNA"/>
</dbReference>
<evidence type="ECO:0000256" key="6">
    <source>
        <dbReference type="ARBA" id="ARBA00022737"/>
    </source>
</evidence>
<sequence>MQLRRATAAGALLLTLTLLTTLAQAHNITRILAKHPEFSTFNHYLTLTHLAAEINQHTTITVCAVDNSAMSALLAKKPSIYTIKNILSLHILLDYFGAKKLHQITNGTALAATMFQATGAAPGSAGFVNITDLKGGKVGFTPQDNDGTFPAHFVKSVEELPYNISVIHISSILPSQAAEAPAPGPAELNITSIMSAHGCKVFADTLLANPDAFKTYEDNVGGGLTVFCPMDDAFKAFLPKFKNLTRAGKAALLEYHGVPVYQSMATLKSNNGLQNTLATDGASKFDFTVQNDGQEVTLKTKIVTAKITGTLIDEQPVAIYTIDKVLQPKELFKGALTPAPAPAPEKPAHAPKSSKKKTKDAPSPDSESPADSPADDPADQTADDNNGAVGVGRLGFGGLVLSMWVGFLLLMLDSDSEIKKHGKLMEDELPSNSCVNLNGLITSPFPLKWFT</sequence>
<feature type="compositionally biased region" description="Acidic residues" evidence="12">
    <location>
        <begin position="373"/>
        <end position="382"/>
    </location>
</feature>
<name>A0AAD4W2F2_PRUDU</name>
<comment type="function">
    <text evidence="11">May be a cell surface adhesion protein.</text>
</comment>
<dbReference type="Gene3D" id="2.30.180.10">
    <property type="entry name" value="FAS1 domain"/>
    <property type="match status" value="2"/>
</dbReference>
<feature type="chain" id="PRO_5042251405" description="FAS1 domain-containing protein" evidence="13">
    <location>
        <begin position="26"/>
        <end position="451"/>
    </location>
</feature>
<evidence type="ECO:0000256" key="10">
    <source>
        <dbReference type="ARBA" id="ARBA00023288"/>
    </source>
</evidence>
<dbReference type="InterPro" id="IPR000782">
    <property type="entry name" value="FAS1_domain"/>
</dbReference>
<evidence type="ECO:0000256" key="4">
    <source>
        <dbReference type="ARBA" id="ARBA00022622"/>
    </source>
</evidence>
<comment type="caution">
    <text evidence="15">The sequence shown here is derived from an EMBL/GenBank/DDBJ whole genome shotgun (WGS) entry which is preliminary data.</text>
</comment>
<evidence type="ECO:0000256" key="8">
    <source>
        <dbReference type="ARBA" id="ARBA00023136"/>
    </source>
</evidence>
<feature type="domain" description="FAS1" evidence="14">
    <location>
        <begin position="25"/>
        <end position="173"/>
    </location>
</feature>
<dbReference type="GO" id="GO:0048367">
    <property type="term" value="P:shoot system development"/>
    <property type="evidence" value="ECO:0007669"/>
    <property type="project" value="TreeGrafter"/>
</dbReference>
<evidence type="ECO:0000256" key="1">
    <source>
        <dbReference type="ARBA" id="ARBA00004609"/>
    </source>
</evidence>
<feature type="region of interest" description="Disordered" evidence="12">
    <location>
        <begin position="336"/>
        <end position="386"/>
    </location>
</feature>
<dbReference type="FunFam" id="2.30.180.10:FF:000008">
    <property type="entry name" value="Fasciclin-like arabinogalactan protein 10"/>
    <property type="match status" value="1"/>
</dbReference>
<feature type="signal peptide" evidence="13">
    <location>
        <begin position="1"/>
        <end position="25"/>
    </location>
</feature>
<dbReference type="InterPro" id="IPR033254">
    <property type="entry name" value="Plant_FLA"/>
</dbReference>
<keyword evidence="8" id="KW-0472">Membrane</keyword>
<feature type="domain" description="FAS1" evidence="14">
    <location>
        <begin position="186"/>
        <end position="326"/>
    </location>
</feature>
<keyword evidence="10" id="KW-0449">Lipoprotein</keyword>
<reference evidence="15 16" key="1">
    <citation type="journal article" date="2022" name="G3 (Bethesda)">
        <title>Whole-genome sequence and methylome profiling of the almond [Prunus dulcis (Mill.) D.A. Webb] cultivar 'Nonpareil'.</title>
        <authorList>
            <person name="D'Amico-Willman K.M."/>
            <person name="Ouma W.Z."/>
            <person name="Meulia T."/>
            <person name="Sideli G.M."/>
            <person name="Gradziel T.M."/>
            <person name="Fresnedo-Ramirez J."/>
        </authorList>
    </citation>
    <scope>NUCLEOTIDE SEQUENCE [LARGE SCALE GENOMIC DNA]</scope>
    <source>
        <strain evidence="15">Clone GOH B32 T37-40</strain>
    </source>
</reference>
<dbReference type="Pfam" id="PF02469">
    <property type="entry name" value="Fasciclin"/>
    <property type="match status" value="2"/>
</dbReference>
<dbReference type="Proteomes" id="UP001054821">
    <property type="component" value="Chromosome 4"/>
</dbReference>
<evidence type="ECO:0000256" key="11">
    <source>
        <dbReference type="ARBA" id="ARBA00024686"/>
    </source>
</evidence>